<keyword evidence="2" id="KW-1185">Reference proteome</keyword>
<name>A0AA36BDZ8_OCTVU</name>
<protein>
    <submittedName>
        <fullName evidence="1">Uncharacterized protein</fullName>
    </submittedName>
</protein>
<dbReference type="AlphaFoldDB" id="A0AA36BDZ8"/>
<dbReference type="Proteomes" id="UP001162480">
    <property type="component" value="Chromosome 13"/>
</dbReference>
<reference evidence="1" key="1">
    <citation type="submission" date="2023-08" db="EMBL/GenBank/DDBJ databases">
        <authorList>
            <person name="Alioto T."/>
            <person name="Alioto T."/>
            <person name="Gomez Garrido J."/>
        </authorList>
    </citation>
    <scope>NUCLEOTIDE SEQUENCE</scope>
</reference>
<sequence length="80" mass="9018">MEINSENISSGFGLDTEFGPKITALINLSSDGNMQRKSCTQRGDAMQFMWHEAFGCYQATLGYNEIPRHEVRALMCEILL</sequence>
<evidence type="ECO:0000313" key="2">
    <source>
        <dbReference type="Proteomes" id="UP001162480"/>
    </source>
</evidence>
<dbReference type="EMBL" id="OX597826">
    <property type="protein sequence ID" value="CAI9732299.1"/>
    <property type="molecule type" value="Genomic_DNA"/>
</dbReference>
<gene>
    <name evidence="1" type="ORF">OCTVUL_1B029163</name>
</gene>
<proteinExistence type="predicted"/>
<organism evidence="1 2">
    <name type="scientific">Octopus vulgaris</name>
    <name type="common">Common octopus</name>
    <dbReference type="NCBI Taxonomy" id="6645"/>
    <lineage>
        <taxon>Eukaryota</taxon>
        <taxon>Metazoa</taxon>
        <taxon>Spiralia</taxon>
        <taxon>Lophotrochozoa</taxon>
        <taxon>Mollusca</taxon>
        <taxon>Cephalopoda</taxon>
        <taxon>Coleoidea</taxon>
        <taxon>Octopodiformes</taxon>
        <taxon>Octopoda</taxon>
        <taxon>Incirrata</taxon>
        <taxon>Octopodidae</taxon>
        <taxon>Octopus</taxon>
    </lineage>
</organism>
<accession>A0AA36BDZ8</accession>
<evidence type="ECO:0000313" key="1">
    <source>
        <dbReference type="EMBL" id="CAI9732299.1"/>
    </source>
</evidence>